<name>A0ABU7V5M6_9MICO</name>
<dbReference type="CDD" id="cd07374">
    <property type="entry name" value="CYTH-like_Pase"/>
    <property type="match status" value="1"/>
</dbReference>
<feature type="domain" description="CYTH" evidence="1">
    <location>
        <begin position="6"/>
        <end position="210"/>
    </location>
</feature>
<proteinExistence type="predicted"/>
<gene>
    <name evidence="2" type="ORF">V2V91_05355</name>
</gene>
<dbReference type="Proteomes" id="UP001351900">
    <property type="component" value="Unassembled WGS sequence"/>
</dbReference>
<dbReference type="EMBL" id="JAZHOV010000003">
    <property type="protein sequence ID" value="MEF2254563.1"/>
    <property type="molecule type" value="Genomic_DNA"/>
</dbReference>
<keyword evidence="3" id="KW-1185">Reference proteome</keyword>
<reference evidence="2 3" key="1">
    <citation type="submission" date="2024-01" db="EMBL/GenBank/DDBJ databases">
        <title>the genome sequence of strain Microbacterium schleiferi NBRC 15075.</title>
        <authorList>
            <person name="Ding Y."/>
            <person name="Zhang G."/>
        </authorList>
    </citation>
    <scope>NUCLEOTIDE SEQUENCE [LARGE SCALE GENOMIC DNA]</scope>
    <source>
        <strain evidence="2 3">NBRC 15075</strain>
    </source>
</reference>
<organism evidence="2 3">
    <name type="scientific">Microbacterium schleiferi</name>
    <dbReference type="NCBI Taxonomy" id="69362"/>
    <lineage>
        <taxon>Bacteria</taxon>
        <taxon>Bacillati</taxon>
        <taxon>Actinomycetota</taxon>
        <taxon>Actinomycetes</taxon>
        <taxon>Micrococcales</taxon>
        <taxon>Microbacteriaceae</taxon>
        <taxon>Microbacterium</taxon>
    </lineage>
</organism>
<dbReference type="PROSITE" id="PS51707">
    <property type="entry name" value="CYTH"/>
    <property type="match status" value="1"/>
</dbReference>
<evidence type="ECO:0000259" key="1">
    <source>
        <dbReference type="PROSITE" id="PS51707"/>
    </source>
</evidence>
<sequence length="210" mass="22650">MEPSQSLEVEITFDVDADIDVPDWTQVSLVVSVAEPEVRELDAVYYDTADYILGRAGYALRRREGGPDAGWHLKGPRQGSGRMETGWPLDIGGDAASVPGVPPQVAAHIADLTTQALVVIARIRNTRTAYALLDADGGILAEMVDDRVRTRDEQRGIEQAWREWEIELGPAAPDDADARTSFFDAVTVAAYAAGAREASSDSKLARALGV</sequence>
<evidence type="ECO:0000313" key="2">
    <source>
        <dbReference type="EMBL" id="MEF2254563.1"/>
    </source>
</evidence>
<dbReference type="InterPro" id="IPR023577">
    <property type="entry name" value="CYTH_domain"/>
</dbReference>
<dbReference type="Gene3D" id="2.40.320.10">
    <property type="entry name" value="Hypothetical Protein Pfu-838710-001"/>
    <property type="match status" value="1"/>
</dbReference>
<protein>
    <submittedName>
        <fullName evidence="2">CYTH domain-containing protein</fullName>
    </submittedName>
</protein>
<dbReference type="SMART" id="SM01118">
    <property type="entry name" value="CYTH"/>
    <property type="match status" value="1"/>
</dbReference>
<dbReference type="RefSeq" id="WP_331791092.1">
    <property type="nucleotide sequence ID" value="NZ_BAAAUO010000004.1"/>
</dbReference>
<comment type="caution">
    <text evidence="2">The sequence shown here is derived from an EMBL/GenBank/DDBJ whole genome shotgun (WGS) entry which is preliminary data.</text>
</comment>
<dbReference type="InterPro" id="IPR033469">
    <property type="entry name" value="CYTH-like_dom_sf"/>
</dbReference>
<dbReference type="SUPFAM" id="SSF55154">
    <property type="entry name" value="CYTH-like phosphatases"/>
    <property type="match status" value="1"/>
</dbReference>
<accession>A0ABU7V5M6</accession>
<dbReference type="Pfam" id="PF01928">
    <property type="entry name" value="CYTH"/>
    <property type="match status" value="1"/>
</dbReference>
<evidence type="ECO:0000313" key="3">
    <source>
        <dbReference type="Proteomes" id="UP001351900"/>
    </source>
</evidence>